<reference evidence="2" key="1">
    <citation type="submission" date="2023-06" db="EMBL/GenBank/DDBJ databases">
        <title>Genome-scale phylogeny and comparative genomics of the fungal order Sordariales.</title>
        <authorList>
            <consortium name="Lawrence Berkeley National Laboratory"/>
            <person name="Hensen N."/>
            <person name="Bonometti L."/>
            <person name="Westerberg I."/>
            <person name="Brannstrom I.O."/>
            <person name="Guillou S."/>
            <person name="Cros-Aarteil S."/>
            <person name="Calhoun S."/>
            <person name="Haridas S."/>
            <person name="Kuo A."/>
            <person name="Mondo S."/>
            <person name="Pangilinan J."/>
            <person name="Riley R."/>
            <person name="Labutti K."/>
            <person name="Andreopoulos B."/>
            <person name="Lipzen A."/>
            <person name="Chen C."/>
            <person name="Yanf M."/>
            <person name="Daum C."/>
            <person name="Ng V."/>
            <person name="Clum A."/>
            <person name="Steindorff A."/>
            <person name="Ohm R."/>
            <person name="Martin F."/>
            <person name="Silar P."/>
            <person name="Natvig D."/>
            <person name="Lalanne C."/>
            <person name="Gautier V."/>
            <person name="Ament-Velasquez S.L."/>
            <person name="Kruys A."/>
            <person name="Hutchinson M.I."/>
            <person name="Powell A.J."/>
            <person name="Barry K."/>
            <person name="Miller A.N."/>
            <person name="Grigoriev I.V."/>
            <person name="Debuchy R."/>
            <person name="Gladieux P."/>
            <person name="Thoren M.H."/>
            <person name="Johannesson H."/>
        </authorList>
    </citation>
    <scope>NUCLEOTIDE SEQUENCE</scope>
    <source>
        <strain evidence="2">8032-3</strain>
    </source>
</reference>
<dbReference type="RefSeq" id="XP_060288551.1">
    <property type="nucleotide sequence ID" value="XM_060430803.1"/>
</dbReference>
<feature type="compositionally biased region" description="Basic and acidic residues" evidence="1">
    <location>
        <begin position="75"/>
        <end position="85"/>
    </location>
</feature>
<dbReference type="GO" id="GO:1990112">
    <property type="term" value="C:RQC complex"/>
    <property type="evidence" value="ECO:0007669"/>
    <property type="project" value="TreeGrafter"/>
</dbReference>
<gene>
    <name evidence="2" type="ORF">QBC33DRAFT_5751</name>
</gene>
<evidence type="ECO:0000313" key="2">
    <source>
        <dbReference type="EMBL" id="KAK1772338.1"/>
    </source>
</evidence>
<dbReference type="GeneID" id="85313990"/>
<sequence>MSTRQLRKLRKQQELQTLQGASHDDKVSSDDDHDKPVRVKPSANVFSAFAALGGGGEDEEDEQEEGSHDQTQGEAHAEKLEEPRVETPTSGKKSKRSKKKNRKKTQIPTETEPLSQAEGDIDEIDRAIQELSLERSSQPQPADEHNAALVESSQRLSALLRINFQHLKVINEMRRVFGKEAIEAAQAEEESEANTRRSQRARQGQQQVDLETFLRGIPGKGISEVLLRRNPFIDGRSHWPRASAGGLTMTTTGNPNGDCVEFSFSHDSAYDILEAKFFGLVQMYDPMQLVYFLNQNPYHISTLIQVSKVAKQDQNSALSAELCERALFSLGRVTLSPFRKKLEQGKARMDFHRPENRQFWLAGHNYIKTLVMKGTYRTALEWTKLFLGISPDDPYGMINWIHVLAIRTHEAQWFIDLCDTELLGEKENQIQTGVYIKQTLVLAKLQRGDTSGAEAALIQGMEQLPWLYEALFSALNLDTPPSVWGVQPRGADETLHTQLYIHMAKDLWNNAQATALLFKAGGAARKVDASALPPAPLVTLETARFIYLDNTPALMALVPHGLLHATPNFDFDPLPPPKEENIFSSRSQELPWISTAQGGGFATRFGLMDMEPMPGQIPDDQLRELEQVVNDENVPEDARGVLRRLLDLFVPSGAEAANNESDSDDPTPRLPGAWDFDDVDLWGLEEDFEGEDDFGDMPELEGEEDDFGDTADDDGIHRQASPQGRGQD</sequence>
<feature type="region of interest" description="Disordered" evidence="1">
    <location>
        <begin position="1"/>
        <end position="121"/>
    </location>
</feature>
<organism evidence="2 3">
    <name type="scientific">Phialemonium atrogriseum</name>
    <dbReference type="NCBI Taxonomy" id="1093897"/>
    <lineage>
        <taxon>Eukaryota</taxon>
        <taxon>Fungi</taxon>
        <taxon>Dikarya</taxon>
        <taxon>Ascomycota</taxon>
        <taxon>Pezizomycotina</taxon>
        <taxon>Sordariomycetes</taxon>
        <taxon>Sordariomycetidae</taxon>
        <taxon>Cephalothecales</taxon>
        <taxon>Cephalothecaceae</taxon>
        <taxon>Phialemonium</taxon>
    </lineage>
</organism>
<dbReference type="GO" id="GO:0072344">
    <property type="term" value="P:rescue of stalled ribosome"/>
    <property type="evidence" value="ECO:0007669"/>
    <property type="project" value="TreeGrafter"/>
</dbReference>
<dbReference type="GO" id="GO:1990116">
    <property type="term" value="P:ribosome-associated ubiquitin-dependent protein catabolic process"/>
    <property type="evidence" value="ECO:0007669"/>
    <property type="project" value="TreeGrafter"/>
</dbReference>
<dbReference type="InterPro" id="IPR006994">
    <property type="entry name" value="TCF25/Rqc1"/>
</dbReference>
<name>A0AAJ0CBA5_9PEZI</name>
<dbReference type="PANTHER" id="PTHR22684:SF0">
    <property type="entry name" value="RIBOSOME QUALITY CONTROL COMPLEX SUBUNIT TCF25"/>
    <property type="match status" value="1"/>
</dbReference>
<dbReference type="Pfam" id="PF04910">
    <property type="entry name" value="Tcf25"/>
    <property type="match status" value="1"/>
</dbReference>
<feature type="region of interest" description="Disordered" evidence="1">
    <location>
        <begin position="187"/>
        <end position="207"/>
    </location>
</feature>
<feature type="compositionally biased region" description="Basic residues" evidence="1">
    <location>
        <begin position="92"/>
        <end position="105"/>
    </location>
</feature>
<protein>
    <submittedName>
        <fullName evidence="2">Transcriptional repressor TCF25-domain-containing protein</fullName>
    </submittedName>
</protein>
<keyword evidence="3" id="KW-1185">Reference proteome</keyword>
<accession>A0AAJ0CBA5</accession>
<feature type="region of interest" description="Disordered" evidence="1">
    <location>
        <begin position="655"/>
        <end position="728"/>
    </location>
</feature>
<comment type="caution">
    <text evidence="2">The sequence shown here is derived from an EMBL/GenBank/DDBJ whole genome shotgun (WGS) entry which is preliminary data.</text>
</comment>
<dbReference type="AlphaFoldDB" id="A0AAJ0CBA5"/>
<evidence type="ECO:0000256" key="1">
    <source>
        <dbReference type="SAM" id="MobiDB-lite"/>
    </source>
</evidence>
<feature type="compositionally biased region" description="Basic and acidic residues" evidence="1">
    <location>
        <begin position="22"/>
        <end position="37"/>
    </location>
</feature>
<feature type="compositionally biased region" description="Acidic residues" evidence="1">
    <location>
        <begin position="675"/>
        <end position="713"/>
    </location>
</feature>
<dbReference type="PANTHER" id="PTHR22684">
    <property type="entry name" value="NULP1-RELATED"/>
    <property type="match status" value="1"/>
</dbReference>
<feature type="compositionally biased region" description="Basic residues" evidence="1">
    <location>
        <begin position="1"/>
        <end position="10"/>
    </location>
</feature>
<evidence type="ECO:0000313" key="3">
    <source>
        <dbReference type="Proteomes" id="UP001244011"/>
    </source>
</evidence>
<proteinExistence type="predicted"/>
<dbReference type="Proteomes" id="UP001244011">
    <property type="component" value="Unassembled WGS sequence"/>
</dbReference>
<dbReference type="EMBL" id="MU838997">
    <property type="protein sequence ID" value="KAK1772338.1"/>
    <property type="molecule type" value="Genomic_DNA"/>
</dbReference>